<keyword evidence="15" id="KW-0112">Calmodulin-binding</keyword>
<evidence type="ECO:0000259" key="23">
    <source>
        <dbReference type="Pfam" id="PF02898"/>
    </source>
</evidence>
<dbReference type="AlphaFoldDB" id="A0ABD0R5K6"/>
<protein>
    <recommendedName>
        <fullName evidence="19">Nitric oxide synthase, inducible</fullName>
        <ecNumber evidence="7">1.14.13.39</ecNumber>
    </recommendedName>
    <alternativeName>
        <fullName evidence="21">Inducible NO synthase</fullName>
    </alternativeName>
    <alternativeName>
        <fullName evidence="20">NOS type II</fullName>
    </alternativeName>
    <alternativeName>
        <fullName evidence="22">Peptidyl-cysteine S-nitrosylase NOS2</fullName>
    </alternativeName>
</protein>
<evidence type="ECO:0000256" key="12">
    <source>
        <dbReference type="ARBA" id="ARBA00022723"/>
    </source>
</evidence>
<dbReference type="GO" id="GO:0005829">
    <property type="term" value="C:cytosol"/>
    <property type="evidence" value="ECO:0007669"/>
    <property type="project" value="UniProtKB-SubCell"/>
</dbReference>
<comment type="cofactor">
    <cofactor evidence="2">
        <name>(6R)-L-erythro-5,6,7,8-tetrahydrobiopterin</name>
        <dbReference type="ChEBI" id="CHEBI:59560"/>
    </cofactor>
</comment>
<comment type="similarity">
    <text evidence="6">Belongs to the NOS family.</text>
</comment>
<dbReference type="GO" id="GO:0004517">
    <property type="term" value="F:nitric-oxide synthase activity"/>
    <property type="evidence" value="ECO:0007669"/>
    <property type="project" value="UniProtKB-EC"/>
</dbReference>
<feature type="non-terminal residue" evidence="24">
    <location>
        <position position="1"/>
    </location>
</feature>
<dbReference type="SUPFAM" id="SSF56512">
    <property type="entry name" value="Nitric oxide (NO) synthase oxygenase domain"/>
    <property type="match status" value="1"/>
</dbReference>
<dbReference type="Proteomes" id="UP001529510">
    <property type="component" value="Unassembled WGS sequence"/>
</dbReference>
<dbReference type="Gene3D" id="3.90.1230.10">
    <property type="entry name" value="Nitric Oxide Synthase, Chain A, domain 3"/>
    <property type="match status" value="2"/>
</dbReference>
<evidence type="ECO:0000256" key="6">
    <source>
        <dbReference type="ARBA" id="ARBA00006267"/>
    </source>
</evidence>
<comment type="caution">
    <text evidence="24">The sequence shown here is derived from an EMBL/GenBank/DDBJ whole genome shotgun (WGS) entry which is preliminary data.</text>
</comment>
<evidence type="ECO:0000256" key="10">
    <source>
        <dbReference type="ARBA" id="ARBA00022630"/>
    </source>
</evidence>
<dbReference type="PANTHER" id="PTHR43410:SF4">
    <property type="entry name" value="NITRIC OXIDE SYNTHASE"/>
    <property type="match status" value="1"/>
</dbReference>
<evidence type="ECO:0000256" key="13">
    <source>
        <dbReference type="ARBA" id="ARBA00022827"/>
    </source>
</evidence>
<evidence type="ECO:0000256" key="9">
    <source>
        <dbReference type="ARBA" id="ARBA00022617"/>
    </source>
</evidence>
<evidence type="ECO:0000313" key="24">
    <source>
        <dbReference type="EMBL" id="KAL0192980.1"/>
    </source>
</evidence>
<dbReference type="InterPro" id="IPR036119">
    <property type="entry name" value="NOS_N_sf"/>
</dbReference>
<dbReference type="EC" id="1.14.13.39" evidence="7"/>
<keyword evidence="10" id="KW-0285">Flavoprotein</keyword>
<evidence type="ECO:0000256" key="3">
    <source>
        <dbReference type="ARBA" id="ARBA00001970"/>
    </source>
</evidence>
<keyword evidence="17" id="KW-0408">Iron</keyword>
<keyword evidence="8" id="KW-0963">Cytoplasm</keyword>
<evidence type="ECO:0000256" key="19">
    <source>
        <dbReference type="ARBA" id="ARBA00049771"/>
    </source>
</evidence>
<dbReference type="GO" id="GO:0005516">
    <property type="term" value="F:calmodulin binding"/>
    <property type="evidence" value="ECO:0007669"/>
    <property type="project" value="UniProtKB-KW"/>
</dbReference>
<dbReference type="InterPro" id="IPR050607">
    <property type="entry name" value="NOS"/>
</dbReference>
<keyword evidence="12" id="KW-0479">Metal-binding</keyword>
<dbReference type="GO" id="GO:0046872">
    <property type="term" value="F:metal ion binding"/>
    <property type="evidence" value="ECO:0007669"/>
    <property type="project" value="UniProtKB-KW"/>
</dbReference>
<evidence type="ECO:0000256" key="18">
    <source>
        <dbReference type="ARBA" id="ARBA00047419"/>
    </source>
</evidence>
<evidence type="ECO:0000256" key="2">
    <source>
        <dbReference type="ARBA" id="ARBA00001950"/>
    </source>
</evidence>
<keyword evidence="13" id="KW-0274">FAD</keyword>
<comment type="cofactor">
    <cofactor evidence="3">
        <name>heme b</name>
        <dbReference type="ChEBI" id="CHEBI:60344"/>
    </cofactor>
</comment>
<dbReference type="InterPro" id="IPR044944">
    <property type="entry name" value="NOS_dom_3"/>
</dbReference>
<proteinExistence type="inferred from homology"/>
<evidence type="ECO:0000256" key="8">
    <source>
        <dbReference type="ARBA" id="ARBA00022490"/>
    </source>
</evidence>
<evidence type="ECO:0000256" key="20">
    <source>
        <dbReference type="ARBA" id="ARBA00049784"/>
    </source>
</evidence>
<keyword evidence="9" id="KW-0349">Heme</keyword>
<reference evidence="24 25" key="1">
    <citation type="submission" date="2024-05" db="EMBL/GenBank/DDBJ databases">
        <title>Genome sequencing and assembly of Indian major carp, Cirrhinus mrigala (Hamilton, 1822).</title>
        <authorList>
            <person name="Mohindra V."/>
            <person name="Chowdhury L.M."/>
            <person name="Lal K."/>
            <person name="Jena J.K."/>
        </authorList>
    </citation>
    <scope>NUCLEOTIDE SEQUENCE [LARGE SCALE GENOMIC DNA]</scope>
    <source>
        <strain evidence="24">CM1030</strain>
        <tissue evidence="24">Blood</tissue>
    </source>
</reference>
<comment type="catalytic activity">
    <reaction evidence="18">
        <text>2 L-arginine + 3 NADPH + 4 O2 + H(+) = 2 L-citrulline + 2 nitric oxide + 3 NADP(+) + 4 H2O</text>
        <dbReference type="Rhea" id="RHEA:19897"/>
        <dbReference type="ChEBI" id="CHEBI:15377"/>
        <dbReference type="ChEBI" id="CHEBI:15378"/>
        <dbReference type="ChEBI" id="CHEBI:15379"/>
        <dbReference type="ChEBI" id="CHEBI:16480"/>
        <dbReference type="ChEBI" id="CHEBI:32682"/>
        <dbReference type="ChEBI" id="CHEBI:57743"/>
        <dbReference type="ChEBI" id="CHEBI:57783"/>
        <dbReference type="ChEBI" id="CHEBI:58349"/>
        <dbReference type="EC" id="1.14.13.39"/>
    </reaction>
    <physiologicalReaction direction="left-to-right" evidence="18">
        <dbReference type="Rhea" id="RHEA:19898"/>
    </physiologicalReaction>
</comment>
<dbReference type="Pfam" id="PF02898">
    <property type="entry name" value="NO_synthase"/>
    <property type="match status" value="1"/>
</dbReference>
<organism evidence="24 25">
    <name type="scientific">Cirrhinus mrigala</name>
    <name type="common">Mrigala</name>
    <dbReference type="NCBI Taxonomy" id="683832"/>
    <lineage>
        <taxon>Eukaryota</taxon>
        <taxon>Metazoa</taxon>
        <taxon>Chordata</taxon>
        <taxon>Craniata</taxon>
        <taxon>Vertebrata</taxon>
        <taxon>Euteleostomi</taxon>
        <taxon>Actinopterygii</taxon>
        <taxon>Neopterygii</taxon>
        <taxon>Teleostei</taxon>
        <taxon>Ostariophysi</taxon>
        <taxon>Cypriniformes</taxon>
        <taxon>Cyprinidae</taxon>
        <taxon>Labeoninae</taxon>
        <taxon>Labeonini</taxon>
        <taxon>Cirrhinus</taxon>
    </lineage>
</organism>
<evidence type="ECO:0000256" key="5">
    <source>
        <dbReference type="ARBA" id="ARBA00004514"/>
    </source>
</evidence>
<accession>A0ABD0R5K6</accession>
<evidence type="ECO:0000256" key="4">
    <source>
        <dbReference type="ARBA" id="ARBA00001974"/>
    </source>
</evidence>
<keyword evidence="25" id="KW-1185">Reference proteome</keyword>
<comment type="cofactor">
    <cofactor evidence="1">
        <name>FMN</name>
        <dbReference type="ChEBI" id="CHEBI:58210"/>
    </cofactor>
</comment>
<evidence type="ECO:0000256" key="17">
    <source>
        <dbReference type="ARBA" id="ARBA00023004"/>
    </source>
</evidence>
<evidence type="ECO:0000256" key="1">
    <source>
        <dbReference type="ARBA" id="ARBA00001917"/>
    </source>
</evidence>
<keyword evidence="11" id="KW-0288">FMN</keyword>
<evidence type="ECO:0000256" key="11">
    <source>
        <dbReference type="ARBA" id="ARBA00022643"/>
    </source>
</evidence>
<evidence type="ECO:0000256" key="7">
    <source>
        <dbReference type="ARBA" id="ARBA00012989"/>
    </source>
</evidence>
<evidence type="ECO:0000256" key="22">
    <source>
        <dbReference type="ARBA" id="ARBA00049812"/>
    </source>
</evidence>
<gene>
    <name evidence="24" type="ORF">M9458_011276</name>
</gene>
<keyword evidence="14" id="KW-0521">NADP</keyword>
<comment type="cofactor">
    <cofactor evidence="4">
        <name>FAD</name>
        <dbReference type="ChEBI" id="CHEBI:57692"/>
    </cofactor>
</comment>
<evidence type="ECO:0000256" key="14">
    <source>
        <dbReference type="ARBA" id="ARBA00022857"/>
    </source>
</evidence>
<evidence type="ECO:0000256" key="15">
    <source>
        <dbReference type="ARBA" id="ARBA00022860"/>
    </source>
</evidence>
<evidence type="ECO:0000256" key="16">
    <source>
        <dbReference type="ARBA" id="ARBA00023002"/>
    </source>
</evidence>
<evidence type="ECO:0000256" key="21">
    <source>
        <dbReference type="ARBA" id="ARBA00049808"/>
    </source>
</evidence>
<name>A0ABD0R5K6_CIRMR</name>
<sequence length="78" mass="9117">LCYALLLFRHEWFKDLNLKWYAIPAVANMLLEIGGLEFTACPFNGWYMGTEIGVRDFCDVQRYNVLEVVRLHCLMTIA</sequence>
<keyword evidence="16" id="KW-0560">Oxidoreductase</keyword>
<dbReference type="PANTHER" id="PTHR43410">
    <property type="entry name" value="NITRIC OXIDE SYNTHASE OXYGENASE"/>
    <property type="match status" value="1"/>
</dbReference>
<dbReference type="InterPro" id="IPR004030">
    <property type="entry name" value="NOS_N"/>
</dbReference>
<comment type="subcellular location">
    <subcellularLocation>
        <location evidence="5">Cytoplasm</location>
        <location evidence="5">Cytosol</location>
    </subcellularLocation>
</comment>
<feature type="domain" description="Nitric oxide synthase (NOS)" evidence="23">
    <location>
        <begin position="9"/>
        <end position="69"/>
    </location>
</feature>
<evidence type="ECO:0000313" key="25">
    <source>
        <dbReference type="Proteomes" id="UP001529510"/>
    </source>
</evidence>
<dbReference type="EMBL" id="JAMKFB020000005">
    <property type="protein sequence ID" value="KAL0192980.1"/>
    <property type="molecule type" value="Genomic_DNA"/>
</dbReference>